<organism evidence="2 3">
    <name type="scientific">Effrenium voratum</name>
    <dbReference type="NCBI Taxonomy" id="2562239"/>
    <lineage>
        <taxon>Eukaryota</taxon>
        <taxon>Sar</taxon>
        <taxon>Alveolata</taxon>
        <taxon>Dinophyceae</taxon>
        <taxon>Suessiales</taxon>
        <taxon>Symbiodiniaceae</taxon>
        <taxon>Effrenium</taxon>
    </lineage>
</organism>
<feature type="compositionally biased region" description="Basic and acidic residues" evidence="1">
    <location>
        <begin position="142"/>
        <end position="160"/>
    </location>
</feature>
<reference evidence="2" key="1">
    <citation type="submission" date="2023-08" db="EMBL/GenBank/DDBJ databases">
        <authorList>
            <person name="Chen Y."/>
            <person name="Shah S."/>
            <person name="Dougan E. K."/>
            <person name="Thang M."/>
            <person name="Chan C."/>
        </authorList>
    </citation>
    <scope>NUCLEOTIDE SEQUENCE</scope>
</reference>
<protein>
    <submittedName>
        <fullName evidence="2">Uncharacterized protein</fullName>
    </submittedName>
</protein>
<dbReference type="Proteomes" id="UP001178507">
    <property type="component" value="Unassembled WGS sequence"/>
</dbReference>
<keyword evidence="3" id="KW-1185">Reference proteome</keyword>
<gene>
    <name evidence="2" type="ORF">EVOR1521_LOCUS31111</name>
</gene>
<name>A0AA36NM06_9DINO</name>
<sequence length="168" mass="19527">MAVVAVRRPSDFPEADLNRQLCMASSRRTRRPRQVPADWTVCEYEAEKDWVLCDRVDAIAAEMSEHLRLNSKVEDLPTSTKGADYMEVDPSTKEATMRFAEMLEECLEDCTPANKDRPRQSSKEPVKREMTRAARKAAWRATQKEEEKQGLDQDIEDWKTHKARRNRN</sequence>
<proteinExistence type="predicted"/>
<feature type="region of interest" description="Disordered" evidence="1">
    <location>
        <begin position="110"/>
        <end position="168"/>
    </location>
</feature>
<dbReference type="AlphaFoldDB" id="A0AA36NM06"/>
<comment type="caution">
    <text evidence="2">The sequence shown here is derived from an EMBL/GenBank/DDBJ whole genome shotgun (WGS) entry which is preliminary data.</text>
</comment>
<evidence type="ECO:0000313" key="2">
    <source>
        <dbReference type="EMBL" id="CAJ1410256.1"/>
    </source>
</evidence>
<dbReference type="EMBL" id="CAUJNA010003809">
    <property type="protein sequence ID" value="CAJ1410256.1"/>
    <property type="molecule type" value="Genomic_DNA"/>
</dbReference>
<accession>A0AA36NM06</accession>
<evidence type="ECO:0000313" key="3">
    <source>
        <dbReference type="Proteomes" id="UP001178507"/>
    </source>
</evidence>
<evidence type="ECO:0000256" key="1">
    <source>
        <dbReference type="SAM" id="MobiDB-lite"/>
    </source>
</evidence>
<feature type="compositionally biased region" description="Basic and acidic residues" evidence="1">
    <location>
        <begin position="114"/>
        <end position="132"/>
    </location>
</feature>